<accession>A0ABV8PWI1</accession>
<dbReference type="RefSeq" id="WP_379014163.1">
    <property type="nucleotide sequence ID" value="NZ_JBHSDC010000022.1"/>
</dbReference>
<dbReference type="Proteomes" id="UP001595906">
    <property type="component" value="Unassembled WGS sequence"/>
</dbReference>
<keyword evidence="2" id="KW-1133">Transmembrane helix</keyword>
<evidence type="ECO:0000313" key="3">
    <source>
        <dbReference type="EMBL" id="MFC4232347.1"/>
    </source>
</evidence>
<evidence type="ECO:0000256" key="2">
    <source>
        <dbReference type="SAM" id="Phobius"/>
    </source>
</evidence>
<dbReference type="InterPro" id="IPR045755">
    <property type="entry name" value="FtsL-like"/>
</dbReference>
<gene>
    <name evidence="3" type="ORF">ACFOW1_10625</name>
</gene>
<evidence type="ECO:0000313" key="4">
    <source>
        <dbReference type="Proteomes" id="UP001595906"/>
    </source>
</evidence>
<keyword evidence="4" id="KW-1185">Reference proteome</keyword>
<organism evidence="3 4">
    <name type="scientific">Parasediminibacterium paludis</name>
    <dbReference type="NCBI Taxonomy" id="908966"/>
    <lineage>
        <taxon>Bacteria</taxon>
        <taxon>Pseudomonadati</taxon>
        <taxon>Bacteroidota</taxon>
        <taxon>Chitinophagia</taxon>
        <taxon>Chitinophagales</taxon>
        <taxon>Chitinophagaceae</taxon>
        <taxon>Parasediminibacterium</taxon>
    </lineage>
</organism>
<keyword evidence="2" id="KW-0812">Transmembrane</keyword>
<feature type="coiled-coil region" evidence="1">
    <location>
        <begin position="63"/>
        <end position="90"/>
    </location>
</feature>
<sequence length="123" mass="14167">MILKLKIKVEEKQDNSQQVKEKKTAFKAVRDNIVGGKWIAKNLNFFLFVSVLAIVYIANGHMADRAIRDISKTQKEIKELQYEYKTIKSEVMFKSEEVQVLKAAEPLGLKISKEVPQRLVSEK</sequence>
<feature type="transmembrane region" description="Helical" evidence="2">
    <location>
        <begin position="38"/>
        <end position="58"/>
    </location>
</feature>
<dbReference type="EMBL" id="JBHSDC010000022">
    <property type="protein sequence ID" value="MFC4232347.1"/>
    <property type="molecule type" value="Genomic_DNA"/>
</dbReference>
<protein>
    <submittedName>
        <fullName evidence="3">FtsL-like putative cell division protein</fullName>
    </submittedName>
</protein>
<name>A0ABV8PWI1_9BACT</name>
<comment type="caution">
    <text evidence="3">The sequence shown here is derived from an EMBL/GenBank/DDBJ whole genome shotgun (WGS) entry which is preliminary data.</text>
</comment>
<dbReference type="Pfam" id="PF19579">
    <property type="entry name" value="FtsL_2"/>
    <property type="match status" value="1"/>
</dbReference>
<evidence type="ECO:0000256" key="1">
    <source>
        <dbReference type="SAM" id="Coils"/>
    </source>
</evidence>
<keyword evidence="2" id="KW-0472">Membrane</keyword>
<reference evidence="4" key="1">
    <citation type="journal article" date="2019" name="Int. J. Syst. Evol. Microbiol.">
        <title>The Global Catalogue of Microorganisms (GCM) 10K type strain sequencing project: providing services to taxonomists for standard genome sequencing and annotation.</title>
        <authorList>
            <consortium name="The Broad Institute Genomics Platform"/>
            <consortium name="The Broad Institute Genome Sequencing Center for Infectious Disease"/>
            <person name="Wu L."/>
            <person name="Ma J."/>
        </authorList>
    </citation>
    <scope>NUCLEOTIDE SEQUENCE [LARGE SCALE GENOMIC DNA]</scope>
    <source>
        <strain evidence="4">CECT 8010</strain>
    </source>
</reference>
<keyword evidence="1" id="KW-0175">Coiled coil</keyword>
<proteinExistence type="predicted"/>